<dbReference type="Proteomes" id="UP001054945">
    <property type="component" value="Unassembled WGS sequence"/>
</dbReference>
<proteinExistence type="predicted"/>
<organism evidence="1 2">
    <name type="scientific">Caerostris extrusa</name>
    <name type="common">Bark spider</name>
    <name type="synonym">Caerostris bankana</name>
    <dbReference type="NCBI Taxonomy" id="172846"/>
    <lineage>
        <taxon>Eukaryota</taxon>
        <taxon>Metazoa</taxon>
        <taxon>Ecdysozoa</taxon>
        <taxon>Arthropoda</taxon>
        <taxon>Chelicerata</taxon>
        <taxon>Arachnida</taxon>
        <taxon>Araneae</taxon>
        <taxon>Araneomorphae</taxon>
        <taxon>Entelegynae</taxon>
        <taxon>Araneoidea</taxon>
        <taxon>Araneidae</taxon>
        <taxon>Caerostris</taxon>
    </lineage>
</organism>
<dbReference type="AlphaFoldDB" id="A0AAV4TB49"/>
<name>A0AAV4TB49_CAEEX</name>
<dbReference type="EMBL" id="BPLR01010807">
    <property type="protein sequence ID" value="GIY42137.1"/>
    <property type="molecule type" value="Genomic_DNA"/>
</dbReference>
<gene>
    <name evidence="1" type="ORF">CEXT_526331</name>
</gene>
<keyword evidence="2" id="KW-1185">Reference proteome</keyword>
<protein>
    <submittedName>
        <fullName evidence="1">Uncharacterized protein</fullName>
    </submittedName>
</protein>
<evidence type="ECO:0000313" key="1">
    <source>
        <dbReference type="EMBL" id="GIY42137.1"/>
    </source>
</evidence>
<reference evidence="1 2" key="1">
    <citation type="submission" date="2021-06" db="EMBL/GenBank/DDBJ databases">
        <title>Caerostris extrusa draft genome.</title>
        <authorList>
            <person name="Kono N."/>
            <person name="Arakawa K."/>
        </authorList>
    </citation>
    <scope>NUCLEOTIDE SEQUENCE [LARGE SCALE GENOMIC DNA]</scope>
</reference>
<comment type="caution">
    <text evidence="1">The sequence shown here is derived from an EMBL/GenBank/DDBJ whole genome shotgun (WGS) entry which is preliminary data.</text>
</comment>
<evidence type="ECO:0000313" key="2">
    <source>
        <dbReference type="Proteomes" id="UP001054945"/>
    </source>
</evidence>
<accession>A0AAV4TB49</accession>
<sequence length="98" mass="10918">MSGDDDNCLTGCQQKGINSIAFKLISRRTDACEETGVFMFMAITLLLLCPKNNETRTESFPFFGENFFSVFPSSVIMGGYPPGSRKTKKEMISQTEKV</sequence>